<accession>A0A9Q9Y3H6</accession>
<dbReference type="RefSeq" id="XP_042612975.1">
    <property type="nucleotide sequence ID" value="XM_042757041.1"/>
</dbReference>
<dbReference type="AlphaFoldDB" id="A0A9Q9Y3H6"/>
<gene>
    <name evidence="1" type="primary">LOC109084986</name>
</gene>
<reference evidence="1" key="1">
    <citation type="submission" date="2025-08" db="UniProtKB">
        <authorList>
            <consortium name="RefSeq"/>
        </authorList>
    </citation>
    <scope>IDENTIFICATION</scope>
    <source>
        <tissue evidence="1">Muscle</tissue>
    </source>
</reference>
<sequence>MFSLIQRVKQMKMEFIKEESEDLKIEDAVRVQQEEAEAQTGLMLLKEESEVQDEMEEKDHLWKVFLHKRKPKTPHGPSHWREALRLPAVWKVFH</sequence>
<dbReference type="GeneID" id="109084986"/>
<proteinExistence type="predicted"/>
<protein>
    <submittedName>
        <fullName evidence="1">Uncharacterized protein LOC109084986 isoform X3</fullName>
    </submittedName>
</protein>
<dbReference type="Proteomes" id="UP001155660">
    <property type="component" value="Chromosome A5"/>
</dbReference>
<name>A0A9Q9Y3H6_CYPCA</name>
<evidence type="ECO:0000313" key="1">
    <source>
        <dbReference type="RefSeq" id="XP_042612975.1"/>
    </source>
</evidence>
<organism evidence="1">
    <name type="scientific">Cyprinus carpio</name>
    <name type="common">Common carp</name>
    <dbReference type="NCBI Taxonomy" id="7962"/>
    <lineage>
        <taxon>Eukaryota</taxon>
        <taxon>Metazoa</taxon>
        <taxon>Chordata</taxon>
        <taxon>Craniata</taxon>
        <taxon>Vertebrata</taxon>
        <taxon>Euteleostomi</taxon>
        <taxon>Actinopterygii</taxon>
        <taxon>Neopterygii</taxon>
        <taxon>Teleostei</taxon>
        <taxon>Ostariophysi</taxon>
        <taxon>Cypriniformes</taxon>
        <taxon>Cyprinidae</taxon>
        <taxon>Cyprininae</taxon>
        <taxon>Cyprinus</taxon>
    </lineage>
</organism>